<sequence length="227" mass="24748">MFTPDSFTLDSFTLDSFTRDATPRLREGGGATALLDPVHQLSDRLQNLRIVQLTKEVDDDISAQLCARLILLAEEDPRRDIVFLINSPGGSISAGLAIFDTMRAVPCDVATVAMGMALSMGQFLLAAGAKGKRYALPHSRILMHEGSAGVGGSAIDVEIQADNLRWTRDLMFQLNAEFTGQPLERIAADSDRDRWFTAEQARDYGFVDQVVDSLADVRPGRGGRAGY</sequence>
<comment type="caution">
    <text evidence="8">The sequence shown here is derived from an EMBL/GenBank/DDBJ whole genome shotgun (WGS) entry which is preliminary data.</text>
</comment>
<dbReference type="EMBL" id="JABEND010000003">
    <property type="protein sequence ID" value="NNG35741.1"/>
    <property type="molecule type" value="Genomic_DNA"/>
</dbReference>
<proteinExistence type="inferred from homology"/>
<keyword evidence="4 6" id="KW-0378">Hydrolase</keyword>
<comment type="catalytic activity">
    <reaction evidence="6">
        <text>Hydrolysis of proteins to small peptides in the presence of ATP and magnesium. alpha-casein is the usual test substrate. In the absence of ATP, only oligopeptides shorter than five residues are hydrolyzed (such as succinyl-Leu-Tyr-|-NHMec, and Leu-Tyr-Leu-|-Tyr-Trp, in which cleavage of the -Tyr-|-Leu- and -Tyr-|-Trp bonds also occurs).</text>
        <dbReference type="EC" id="3.4.21.92"/>
    </reaction>
</comment>
<evidence type="ECO:0000256" key="7">
    <source>
        <dbReference type="RuleBase" id="RU003567"/>
    </source>
</evidence>
<evidence type="ECO:0000256" key="4">
    <source>
        <dbReference type="ARBA" id="ARBA00022801"/>
    </source>
</evidence>
<dbReference type="PRINTS" id="PR00127">
    <property type="entry name" value="CLPPROTEASEP"/>
</dbReference>
<comment type="subcellular location">
    <subcellularLocation>
        <location evidence="6">Cytoplasm</location>
    </subcellularLocation>
</comment>
<evidence type="ECO:0000256" key="1">
    <source>
        <dbReference type="ARBA" id="ARBA00007039"/>
    </source>
</evidence>
<protein>
    <recommendedName>
        <fullName evidence="6 7">ATP-dependent Clp protease proteolytic subunit</fullName>
        <ecNumber evidence="6">3.4.21.92</ecNumber>
    </recommendedName>
    <alternativeName>
        <fullName evidence="6">Endopeptidase Clp</fullName>
    </alternativeName>
</protein>
<keyword evidence="3 6" id="KW-0645">Protease</keyword>
<dbReference type="InterPro" id="IPR023562">
    <property type="entry name" value="ClpP/TepA"/>
</dbReference>
<comment type="similarity">
    <text evidence="1 6 7">Belongs to the peptidase S14 family.</text>
</comment>
<keyword evidence="5 6" id="KW-0720">Serine protease</keyword>
<dbReference type="AlphaFoldDB" id="A0A849A9H7"/>
<evidence type="ECO:0000313" key="8">
    <source>
        <dbReference type="EMBL" id="NNG35741.1"/>
    </source>
</evidence>
<comment type="subunit">
    <text evidence="6">Fourteen ClpP subunits assemble into 2 heptameric rings which stack back to back to give a disk-like structure with a central cavity, resembling the structure of eukaryotic proteasomes.</text>
</comment>
<dbReference type="SUPFAM" id="SSF52096">
    <property type="entry name" value="ClpP/crotonase"/>
    <property type="match status" value="1"/>
</dbReference>
<comment type="function">
    <text evidence="6">Cleaves peptides in various proteins in a process that requires ATP hydrolysis. Has a chymotrypsin-like activity. Plays a major role in the degradation of misfolded proteins.</text>
</comment>
<feature type="active site" evidence="6">
    <location>
        <position position="144"/>
    </location>
</feature>
<evidence type="ECO:0000313" key="9">
    <source>
        <dbReference type="Proteomes" id="UP000562984"/>
    </source>
</evidence>
<dbReference type="Pfam" id="PF00574">
    <property type="entry name" value="CLP_protease"/>
    <property type="match status" value="1"/>
</dbReference>
<evidence type="ECO:0000256" key="6">
    <source>
        <dbReference type="HAMAP-Rule" id="MF_00444"/>
    </source>
</evidence>
<organism evidence="8 9">
    <name type="scientific">Nakamurella aerolata</name>
    <dbReference type="NCBI Taxonomy" id="1656892"/>
    <lineage>
        <taxon>Bacteria</taxon>
        <taxon>Bacillati</taxon>
        <taxon>Actinomycetota</taxon>
        <taxon>Actinomycetes</taxon>
        <taxon>Nakamurellales</taxon>
        <taxon>Nakamurellaceae</taxon>
        <taxon>Nakamurella</taxon>
    </lineage>
</organism>
<evidence type="ECO:0000256" key="5">
    <source>
        <dbReference type="ARBA" id="ARBA00022825"/>
    </source>
</evidence>
<dbReference type="GO" id="GO:0005737">
    <property type="term" value="C:cytoplasm"/>
    <property type="evidence" value="ECO:0007669"/>
    <property type="project" value="UniProtKB-SubCell"/>
</dbReference>
<evidence type="ECO:0000256" key="2">
    <source>
        <dbReference type="ARBA" id="ARBA00022490"/>
    </source>
</evidence>
<keyword evidence="9" id="KW-1185">Reference proteome</keyword>
<evidence type="ECO:0000256" key="3">
    <source>
        <dbReference type="ARBA" id="ARBA00022670"/>
    </source>
</evidence>
<dbReference type="PANTHER" id="PTHR10381">
    <property type="entry name" value="ATP-DEPENDENT CLP PROTEASE PROTEOLYTIC SUBUNIT"/>
    <property type="match status" value="1"/>
</dbReference>
<dbReference type="CDD" id="cd07017">
    <property type="entry name" value="S14_ClpP_2"/>
    <property type="match status" value="1"/>
</dbReference>
<dbReference type="GO" id="GO:0051117">
    <property type="term" value="F:ATPase binding"/>
    <property type="evidence" value="ECO:0007669"/>
    <property type="project" value="TreeGrafter"/>
</dbReference>
<feature type="active site" description="Nucleophile" evidence="6">
    <location>
        <position position="119"/>
    </location>
</feature>
<accession>A0A849A9H7</accession>
<name>A0A849A9H7_9ACTN</name>
<reference evidence="8 9" key="1">
    <citation type="submission" date="2020-05" db="EMBL/GenBank/DDBJ databases">
        <title>Nakamurella sp. DB0629 isolated from air conditioner.</title>
        <authorList>
            <person name="Kim D.H."/>
            <person name="Kim D.-U."/>
        </authorList>
    </citation>
    <scope>NUCLEOTIDE SEQUENCE [LARGE SCALE GENOMIC DNA]</scope>
    <source>
        <strain evidence="8 9">DB0629</strain>
    </source>
</reference>
<gene>
    <name evidence="6" type="primary">clpP</name>
    <name evidence="8" type="ORF">HKD39_08455</name>
</gene>
<dbReference type="EC" id="3.4.21.92" evidence="6"/>
<dbReference type="RefSeq" id="WP_171199380.1">
    <property type="nucleotide sequence ID" value="NZ_JABEND010000003.1"/>
</dbReference>
<dbReference type="GO" id="GO:0004252">
    <property type="term" value="F:serine-type endopeptidase activity"/>
    <property type="evidence" value="ECO:0007669"/>
    <property type="project" value="UniProtKB-UniRule"/>
</dbReference>
<dbReference type="InterPro" id="IPR001907">
    <property type="entry name" value="ClpP"/>
</dbReference>
<dbReference type="GO" id="GO:0004176">
    <property type="term" value="F:ATP-dependent peptidase activity"/>
    <property type="evidence" value="ECO:0007669"/>
    <property type="project" value="InterPro"/>
</dbReference>
<dbReference type="InterPro" id="IPR029045">
    <property type="entry name" value="ClpP/crotonase-like_dom_sf"/>
</dbReference>
<dbReference type="PANTHER" id="PTHR10381:SF70">
    <property type="entry name" value="ATP-DEPENDENT CLP PROTEASE PROTEOLYTIC SUBUNIT"/>
    <property type="match status" value="1"/>
</dbReference>
<dbReference type="GO" id="GO:0006515">
    <property type="term" value="P:protein quality control for misfolded or incompletely synthesized proteins"/>
    <property type="evidence" value="ECO:0007669"/>
    <property type="project" value="TreeGrafter"/>
</dbReference>
<dbReference type="GO" id="GO:0009368">
    <property type="term" value="C:endopeptidase Clp complex"/>
    <property type="evidence" value="ECO:0007669"/>
    <property type="project" value="TreeGrafter"/>
</dbReference>
<dbReference type="HAMAP" id="MF_00444">
    <property type="entry name" value="ClpP"/>
    <property type="match status" value="1"/>
</dbReference>
<keyword evidence="2 6" id="KW-0963">Cytoplasm</keyword>
<dbReference type="Proteomes" id="UP000562984">
    <property type="component" value="Unassembled WGS sequence"/>
</dbReference>
<dbReference type="Gene3D" id="3.90.226.10">
    <property type="entry name" value="2-enoyl-CoA Hydratase, Chain A, domain 1"/>
    <property type="match status" value="1"/>
</dbReference>